<dbReference type="EMBL" id="BARV01003940">
    <property type="protein sequence ID" value="GAI13664.1"/>
    <property type="molecule type" value="Genomic_DNA"/>
</dbReference>
<comment type="caution">
    <text evidence="1">The sequence shown here is derived from an EMBL/GenBank/DDBJ whole genome shotgun (WGS) entry which is preliminary data.</text>
</comment>
<gene>
    <name evidence="1" type="ORF">S06H3_09088</name>
</gene>
<dbReference type="AlphaFoldDB" id="X1N4W8"/>
<feature type="non-terminal residue" evidence="1">
    <location>
        <position position="206"/>
    </location>
</feature>
<protein>
    <submittedName>
        <fullName evidence="1">Uncharacterized protein</fullName>
    </submittedName>
</protein>
<name>X1N4W8_9ZZZZ</name>
<proteinExistence type="predicted"/>
<sequence>MPYYWHEYETYNYYIPNIAIYPPTMYTTTEWTKHYTRGISTLISGGPWSFPDTTIYSRVFRYFSNAGGHWKTITNADSVTVTFPEGNYQISRFRGGYRWYNVDPYPPHDTTWDKTKGLNYYGVLDSTNFYDNNDEVLKRKISGTDATQKITSDSIPIIKKQRINDGAKTYETRYYEYDNYGNAHLIHECGDTAIATDDRWIHREYA</sequence>
<reference evidence="1" key="1">
    <citation type="journal article" date="2014" name="Front. Microbiol.">
        <title>High frequency of phylogenetically diverse reductive dehalogenase-homologous genes in deep subseafloor sedimentary metagenomes.</title>
        <authorList>
            <person name="Kawai M."/>
            <person name="Futagami T."/>
            <person name="Toyoda A."/>
            <person name="Takaki Y."/>
            <person name="Nishi S."/>
            <person name="Hori S."/>
            <person name="Arai W."/>
            <person name="Tsubouchi T."/>
            <person name="Morono Y."/>
            <person name="Uchiyama I."/>
            <person name="Ito T."/>
            <person name="Fujiyama A."/>
            <person name="Inagaki F."/>
            <person name="Takami H."/>
        </authorList>
    </citation>
    <scope>NUCLEOTIDE SEQUENCE</scope>
    <source>
        <strain evidence="1">Expedition CK06-06</strain>
    </source>
</reference>
<evidence type="ECO:0000313" key="1">
    <source>
        <dbReference type="EMBL" id="GAI13664.1"/>
    </source>
</evidence>
<organism evidence="1">
    <name type="scientific">marine sediment metagenome</name>
    <dbReference type="NCBI Taxonomy" id="412755"/>
    <lineage>
        <taxon>unclassified sequences</taxon>
        <taxon>metagenomes</taxon>
        <taxon>ecological metagenomes</taxon>
    </lineage>
</organism>
<accession>X1N4W8</accession>